<evidence type="ECO:0000313" key="2">
    <source>
        <dbReference type="EMBL" id="GIF71386.1"/>
    </source>
</evidence>
<proteinExistence type="predicted"/>
<feature type="transmembrane region" description="Helical" evidence="1">
    <location>
        <begin position="30"/>
        <end position="54"/>
    </location>
</feature>
<feature type="transmembrane region" description="Helical" evidence="1">
    <location>
        <begin position="406"/>
        <end position="427"/>
    </location>
</feature>
<feature type="transmembrane region" description="Helical" evidence="1">
    <location>
        <begin position="218"/>
        <end position="249"/>
    </location>
</feature>
<keyword evidence="1" id="KW-0812">Transmembrane</keyword>
<dbReference type="PANTHER" id="PTHR38454">
    <property type="entry name" value="INTEGRAL MEMBRANE PROTEIN-RELATED"/>
    <property type="match status" value="1"/>
</dbReference>
<feature type="transmembrane region" description="Helical" evidence="1">
    <location>
        <begin position="439"/>
        <end position="462"/>
    </location>
</feature>
<protein>
    <recommendedName>
        <fullName evidence="4">Membrane protein YfhO</fullName>
    </recommendedName>
</protein>
<comment type="caution">
    <text evidence="2">The sequence shown here is derived from an EMBL/GenBank/DDBJ whole genome shotgun (WGS) entry which is preliminary data.</text>
</comment>
<feature type="transmembrane region" description="Helical" evidence="1">
    <location>
        <begin position="169"/>
        <end position="189"/>
    </location>
</feature>
<evidence type="ECO:0000313" key="3">
    <source>
        <dbReference type="Proteomes" id="UP000604117"/>
    </source>
</evidence>
<dbReference type="RefSeq" id="WP_203710876.1">
    <property type="nucleotide sequence ID" value="NZ_BONE01000005.1"/>
</dbReference>
<feature type="transmembrane region" description="Helical" evidence="1">
    <location>
        <begin position="142"/>
        <end position="160"/>
    </location>
</feature>
<dbReference type="EMBL" id="BONE01000005">
    <property type="protein sequence ID" value="GIF71386.1"/>
    <property type="molecule type" value="Genomic_DNA"/>
</dbReference>
<dbReference type="Proteomes" id="UP000604117">
    <property type="component" value="Unassembled WGS sequence"/>
</dbReference>
<feature type="transmembrane region" description="Helical" evidence="1">
    <location>
        <begin position="518"/>
        <end position="543"/>
    </location>
</feature>
<feature type="transmembrane region" description="Helical" evidence="1">
    <location>
        <begin position="910"/>
        <end position="930"/>
    </location>
</feature>
<accession>A0ABQ4CJB2</accession>
<sequence length="944" mass="98313">MRPAYAGEDRDLDSPAPVDRARPARLADRVALAAVVLFALVGIGSPLLGVTVLANTDLLVAKHPYAAAGLSTGHVENRIANDIVASGLPNTALFGEELKAGRLTAWNPYVGGGSALGAVPNWAVLSPLTLPWYVLPSAVAPAYVKLLEIVVAVGGTYLFLRRLGLGRAAGWLGGLAFASSGFMISWTNWPQTRVAAFIPVVFWAAERVATQRRIRDGALLAAALAAMLFGGFPALTGYTVLTAGGYLLVRAVARGRAVGPILAGAGALVGAVALSAIQLVPFAAAMGHVKLSYRGQGGEDHLAPTGLLTSWAPWSLGDANHFALGGRDNVVESLAYVGAAGLVLFLLAVALPGPARAFLPRGVWTYLVAATAGWALLVYAGGPPLALLQKLPVLFADNFVGRARGVLGFLVAVLVAVGFEIVLRARGAGRPVVGRARHWAAAVGATGLVGLGLTVVAGWRVVAEPDSPASARGFVVQVALGLLVLGGTAVAVVVLLRPDLAGGRAGPRADDAGQRRRVLLSVAAVVVPMLVLAQALVTVHSYWPRVDRDSWFPRTDVHRFLAANLGHERFAASDDGMYAGADSAAKLRSLTGETFFEQRFAETVRGVPGELFATTLLRLPPTPDLVGSPVLDRLAVRYFVTAPWDQPFGAERVATGDGSSVLLRPGDRVTIPLGVRGPIRAVAVTTRAWVPAATRIEVSVRDARGTELARGSRGGLKIKGGIPAYVAVPGDHIPAGTPLTAVITVTGDPVLVAGADGRPALSTVAAAPDGLEVAYAGNSVVWRRTTALPRFRWASEVYVAGDAESRMSALRDATPRPDRVILDRPPALTPEGRPATITVTEDGTDDLAARVEAQGAGFLVVADALQHGWAATIDGEPADLLPADHGLVAIPVPPGTHTIRLEYRMPLHNAGAWISGTTLTLLLGIALGTLRRRRSPASPPRLDS</sequence>
<feature type="transmembrane region" description="Helical" evidence="1">
    <location>
        <begin position="261"/>
        <end position="284"/>
    </location>
</feature>
<name>A0ABQ4CJB2_9ACTN</name>
<dbReference type="InterPro" id="IPR018580">
    <property type="entry name" value="Uncharacterised_YfhO"/>
</dbReference>
<feature type="transmembrane region" description="Helical" evidence="1">
    <location>
        <begin position="363"/>
        <end position="386"/>
    </location>
</feature>
<keyword evidence="3" id="KW-1185">Reference proteome</keyword>
<keyword evidence="1" id="KW-0472">Membrane</keyword>
<feature type="transmembrane region" description="Helical" evidence="1">
    <location>
        <begin position="474"/>
        <end position="497"/>
    </location>
</feature>
<organism evidence="2 3">
    <name type="scientific">Asanoa siamensis</name>
    <dbReference type="NCBI Taxonomy" id="926357"/>
    <lineage>
        <taxon>Bacteria</taxon>
        <taxon>Bacillati</taxon>
        <taxon>Actinomycetota</taxon>
        <taxon>Actinomycetes</taxon>
        <taxon>Micromonosporales</taxon>
        <taxon>Micromonosporaceae</taxon>
        <taxon>Asanoa</taxon>
    </lineage>
</organism>
<evidence type="ECO:0000256" key="1">
    <source>
        <dbReference type="SAM" id="Phobius"/>
    </source>
</evidence>
<gene>
    <name evidence="2" type="ORF">Asi02nite_09040</name>
</gene>
<feature type="transmembrane region" description="Helical" evidence="1">
    <location>
        <begin position="333"/>
        <end position="351"/>
    </location>
</feature>
<dbReference type="PANTHER" id="PTHR38454:SF1">
    <property type="entry name" value="INTEGRAL MEMBRANE PROTEIN"/>
    <property type="match status" value="1"/>
</dbReference>
<reference evidence="2 3" key="1">
    <citation type="submission" date="2021-01" db="EMBL/GenBank/DDBJ databases">
        <title>Whole genome shotgun sequence of Asanoa siamensis NBRC 107932.</title>
        <authorList>
            <person name="Komaki H."/>
            <person name="Tamura T."/>
        </authorList>
    </citation>
    <scope>NUCLEOTIDE SEQUENCE [LARGE SCALE GENOMIC DNA]</scope>
    <source>
        <strain evidence="2 3">NBRC 107932</strain>
    </source>
</reference>
<evidence type="ECO:0008006" key="4">
    <source>
        <dbReference type="Google" id="ProtNLM"/>
    </source>
</evidence>
<keyword evidence="1" id="KW-1133">Transmembrane helix</keyword>